<evidence type="ECO:0000256" key="10">
    <source>
        <dbReference type="SAM" id="Phobius"/>
    </source>
</evidence>
<evidence type="ECO:0000256" key="5">
    <source>
        <dbReference type="ARBA" id="ARBA00022882"/>
    </source>
</evidence>
<evidence type="ECO:0000256" key="7">
    <source>
        <dbReference type="ARBA" id="ARBA00023065"/>
    </source>
</evidence>
<keyword evidence="7" id="KW-0406">Ion transport</keyword>
<reference evidence="12" key="1">
    <citation type="submission" date="2025-08" db="UniProtKB">
        <authorList>
            <consortium name="RefSeq"/>
        </authorList>
    </citation>
    <scope>IDENTIFICATION</scope>
    <source>
        <tissue evidence="12">Gonads</tissue>
    </source>
</reference>
<feature type="transmembrane region" description="Helical" evidence="10">
    <location>
        <begin position="39"/>
        <end position="62"/>
    </location>
</feature>
<dbReference type="InterPro" id="IPR027359">
    <property type="entry name" value="Volt_channel_dom_sf"/>
</dbReference>
<dbReference type="InterPro" id="IPR031846">
    <property type="entry name" value="Hvcn1"/>
</dbReference>
<evidence type="ECO:0000256" key="2">
    <source>
        <dbReference type="ARBA" id="ARBA00022448"/>
    </source>
</evidence>
<dbReference type="InParanoid" id="A0A1S3HEZ2"/>
<comment type="subcellular location">
    <subcellularLocation>
        <location evidence="1">Cell membrane</location>
        <topology evidence="1">Multi-pass membrane protein</topology>
    </subcellularLocation>
</comment>
<keyword evidence="4 10" id="KW-0812">Transmembrane</keyword>
<protein>
    <submittedName>
        <fullName evidence="12">Uncharacterized protein LOC106154732</fullName>
    </submittedName>
</protein>
<evidence type="ECO:0000313" key="11">
    <source>
        <dbReference type="Proteomes" id="UP000085678"/>
    </source>
</evidence>
<dbReference type="AlphaFoldDB" id="A0A1S3HEZ2"/>
<keyword evidence="3" id="KW-1003">Cell membrane</keyword>
<accession>A0A1S3HEZ2</accession>
<dbReference type="GO" id="GO:0005886">
    <property type="term" value="C:plasma membrane"/>
    <property type="evidence" value="ECO:0007669"/>
    <property type="project" value="UniProtKB-SubCell"/>
</dbReference>
<keyword evidence="2" id="KW-0813">Transport</keyword>
<name>A0A1S3HEZ2_LINAN</name>
<keyword evidence="11" id="KW-1185">Reference proteome</keyword>
<dbReference type="GO" id="GO:0030171">
    <property type="term" value="F:voltage-gated proton channel activity"/>
    <property type="evidence" value="ECO:0007669"/>
    <property type="project" value="InterPro"/>
</dbReference>
<dbReference type="PANTHER" id="PTHR46480">
    <property type="entry name" value="F20B24.22"/>
    <property type="match status" value="1"/>
</dbReference>
<evidence type="ECO:0000256" key="3">
    <source>
        <dbReference type="ARBA" id="ARBA00022475"/>
    </source>
</evidence>
<evidence type="ECO:0000256" key="1">
    <source>
        <dbReference type="ARBA" id="ARBA00004651"/>
    </source>
</evidence>
<dbReference type="GeneID" id="106154732"/>
<evidence type="ECO:0000313" key="12">
    <source>
        <dbReference type="RefSeq" id="XP_013384643.1"/>
    </source>
</evidence>
<dbReference type="PANTHER" id="PTHR46480:SF1">
    <property type="entry name" value="VOLTAGE-GATED HYDROGEN CHANNEL 1"/>
    <property type="match status" value="1"/>
</dbReference>
<evidence type="ECO:0000256" key="8">
    <source>
        <dbReference type="ARBA" id="ARBA00023136"/>
    </source>
</evidence>
<proteinExistence type="predicted"/>
<feature type="transmembrane region" description="Helical" evidence="10">
    <location>
        <begin position="179"/>
        <end position="201"/>
    </location>
</feature>
<keyword evidence="6 10" id="KW-1133">Transmembrane helix</keyword>
<dbReference type="RefSeq" id="XP_013384643.1">
    <property type="nucleotide sequence ID" value="XM_013529189.1"/>
</dbReference>
<dbReference type="KEGG" id="lak:106154732"/>
<evidence type="ECO:0000256" key="9">
    <source>
        <dbReference type="ARBA" id="ARBA00023303"/>
    </source>
</evidence>
<evidence type="ECO:0000256" key="4">
    <source>
        <dbReference type="ARBA" id="ARBA00022692"/>
    </source>
</evidence>
<gene>
    <name evidence="12" type="primary">LOC106154732</name>
</gene>
<dbReference type="Gene3D" id="1.20.120.350">
    <property type="entry name" value="Voltage-gated potassium channels. Chain C"/>
    <property type="match status" value="1"/>
</dbReference>
<keyword evidence="5" id="KW-0851">Voltage-gated channel</keyword>
<keyword evidence="8 10" id="KW-0472">Membrane</keyword>
<dbReference type="Proteomes" id="UP000085678">
    <property type="component" value="Unplaced"/>
</dbReference>
<evidence type="ECO:0000256" key="6">
    <source>
        <dbReference type="ARBA" id="ARBA00022989"/>
    </source>
</evidence>
<keyword evidence="9" id="KW-0407">Ion channel</keyword>
<organism evidence="11 12">
    <name type="scientific">Lingula anatina</name>
    <name type="common">Brachiopod</name>
    <name type="synonym">Lingula unguis</name>
    <dbReference type="NCBI Taxonomy" id="7574"/>
    <lineage>
        <taxon>Eukaryota</taxon>
        <taxon>Metazoa</taxon>
        <taxon>Spiralia</taxon>
        <taxon>Lophotrochozoa</taxon>
        <taxon>Brachiopoda</taxon>
        <taxon>Linguliformea</taxon>
        <taxon>Lingulata</taxon>
        <taxon>Lingulida</taxon>
        <taxon>Linguloidea</taxon>
        <taxon>Lingulidae</taxon>
        <taxon>Lingula</taxon>
    </lineage>
</organism>
<dbReference type="OrthoDB" id="427456at2759"/>
<dbReference type="GO" id="GO:0034702">
    <property type="term" value="C:monoatomic ion channel complex"/>
    <property type="evidence" value="ECO:0007669"/>
    <property type="project" value="UniProtKB-KW"/>
</dbReference>
<sequence>METQIISRQDSVAMEKDKTWEKAAKVSFRKRLTKYLYSYPLLMAISILSIADAGCVVGEVLIDLTLTNGKTEAAESYVTSIRQALYDRFPHLKSRATESVSDLIRKISNIHCPRPTTSESTVSHAPTQTEEPGVLYLNVLTGSLSKQAVPGQPSNCSLPGDTDQCPHALEHVLKEIGHVLHMLSLFILSSIVFVHCLRIIATKRRFFQYKFQVFDAAVVTISLVLDLAFLKGIWSDDTGEAAVLVLVLVPWRVIRIVNSK</sequence>